<dbReference type="AlphaFoldDB" id="A0A8T0TJK7"/>
<evidence type="ECO:0000313" key="2">
    <source>
        <dbReference type="EMBL" id="KAG2609253.1"/>
    </source>
</evidence>
<gene>
    <name evidence="2" type="ORF">PVAP13_4KG021458</name>
</gene>
<keyword evidence="1" id="KW-1133">Transmembrane helix</keyword>
<feature type="transmembrane region" description="Helical" evidence="1">
    <location>
        <begin position="34"/>
        <end position="54"/>
    </location>
</feature>
<evidence type="ECO:0000256" key="1">
    <source>
        <dbReference type="SAM" id="Phobius"/>
    </source>
</evidence>
<keyword evidence="3" id="KW-1185">Reference proteome</keyword>
<dbReference type="EMBL" id="CM029043">
    <property type="protein sequence ID" value="KAG2609253.1"/>
    <property type="molecule type" value="Genomic_DNA"/>
</dbReference>
<name>A0A8T0TJK7_PANVG</name>
<organism evidence="2 3">
    <name type="scientific">Panicum virgatum</name>
    <name type="common">Blackwell switchgrass</name>
    <dbReference type="NCBI Taxonomy" id="38727"/>
    <lineage>
        <taxon>Eukaryota</taxon>
        <taxon>Viridiplantae</taxon>
        <taxon>Streptophyta</taxon>
        <taxon>Embryophyta</taxon>
        <taxon>Tracheophyta</taxon>
        <taxon>Spermatophyta</taxon>
        <taxon>Magnoliopsida</taxon>
        <taxon>Liliopsida</taxon>
        <taxon>Poales</taxon>
        <taxon>Poaceae</taxon>
        <taxon>PACMAD clade</taxon>
        <taxon>Panicoideae</taxon>
        <taxon>Panicodae</taxon>
        <taxon>Paniceae</taxon>
        <taxon>Panicinae</taxon>
        <taxon>Panicum</taxon>
        <taxon>Panicum sect. Hiantes</taxon>
    </lineage>
</organism>
<sequence length="165" mass="19452">MTLFNGYIARHLIYWQQHCITFCWKKHLPLTYWLAWWAYLIPLSNVFVLFLLHFSHKFNQLYHFIFISKAEMGSCSPNTCNIMSWMYQMLLPFQMGKMGNNNPLENTMDLGQLVTTRKEALGTLWPRVITRYPSSFGQKNILNPGRHAHWHVVAGIRTRDLLTCA</sequence>
<keyword evidence="1" id="KW-0812">Transmembrane</keyword>
<proteinExistence type="predicted"/>
<comment type="caution">
    <text evidence="2">The sequence shown here is derived from an EMBL/GenBank/DDBJ whole genome shotgun (WGS) entry which is preliminary data.</text>
</comment>
<dbReference type="Proteomes" id="UP000823388">
    <property type="component" value="Chromosome 4K"/>
</dbReference>
<reference evidence="2" key="1">
    <citation type="submission" date="2020-05" db="EMBL/GenBank/DDBJ databases">
        <title>WGS assembly of Panicum virgatum.</title>
        <authorList>
            <person name="Lovell J.T."/>
            <person name="Jenkins J."/>
            <person name="Shu S."/>
            <person name="Juenger T.E."/>
            <person name="Schmutz J."/>
        </authorList>
    </citation>
    <scope>NUCLEOTIDE SEQUENCE</scope>
    <source>
        <strain evidence="2">AP13</strain>
    </source>
</reference>
<protein>
    <submittedName>
        <fullName evidence="2">Uncharacterized protein</fullName>
    </submittedName>
</protein>
<keyword evidence="1" id="KW-0472">Membrane</keyword>
<accession>A0A8T0TJK7</accession>
<evidence type="ECO:0000313" key="3">
    <source>
        <dbReference type="Proteomes" id="UP000823388"/>
    </source>
</evidence>